<proteinExistence type="predicted"/>
<dbReference type="AlphaFoldDB" id="A0A5J5B7R1"/>
<organism evidence="1 2">
    <name type="scientific">Nyssa sinensis</name>
    <dbReference type="NCBI Taxonomy" id="561372"/>
    <lineage>
        <taxon>Eukaryota</taxon>
        <taxon>Viridiplantae</taxon>
        <taxon>Streptophyta</taxon>
        <taxon>Embryophyta</taxon>
        <taxon>Tracheophyta</taxon>
        <taxon>Spermatophyta</taxon>
        <taxon>Magnoliopsida</taxon>
        <taxon>eudicotyledons</taxon>
        <taxon>Gunneridae</taxon>
        <taxon>Pentapetalae</taxon>
        <taxon>asterids</taxon>
        <taxon>Cornales</taxon>
        <taxon>Nyssaceae</taxon>
        <taxon>Nyssa</taxon>
    </lineage>
</organism>
<dbReference type="Gene3D" id="3.40.50.1820">
    <property type="entry name" value="alpha/beta hydrolase"/>
    <property type="match status" value="1"/>
</dbReference>
<evidence type="ECO:0000313" key="1">
    <source>
        <dbReference type="EMBL" id="KAA8539285.1"/>
    </source>
</evidence>
<accession>A0A5J5B7R1</accession>
<evidence type="ECO:0000313" key="2">
    <source>
        <dbReference type="Proteomes" id="UP000325577"/>
    </source>
</evidence>
<dbReference type="SUPFAM" id="SSF53474">
    <property type="entry name" value="alpha/beta-Hydrolases"/>
    <property type="match status" value="1"/>
</dbReference>
<name>A0A5J5B7R1_9ASTE</name>
<dbReference type="Proteomes" id="UP000325577">
    <property type="component" value="Linkage Group LG14"/>
</dbReference>
<dbReference type="PANTHER" id="PTHR45763">
    <property type="entry name" value="HYDROLASE, ALPHA/BETA FOLD FAMILY PROTEIN, EXPRESSED-RELATED"/>
    <property type="match status" value="1"/>
</dbReference>
<dbReference type="EMBL" id="CM018037">
    <property type="protein sequence ID" value="KAA8539285.1"/>
    <property type="molecule type" value="Genomic_DNA"/>
</dbReference>
<dbReference type="PANTHER" id="PTHR45763:SF51">
    <property type="entry name" value="ALPHA_BETA-HYDROLASES SUPERFAMILY PROTEIN"/>
    <property type="match status" value="1"/>
</dbReference>
<dbReference type="OrthoDB" id="1737955at2759"/>
<dbReference type="InterPro" id="IPR029058">
    <property type="entry name" value="AB_hydrolase_fold"/>
</dbReference>
<protein>
    <recommendedName>
        <fullName evidence="3">AB hydrolase-1 domain-containing protein</fullName>
    </recommendedName>
</protein>
<reference evidence="1 2" key="1">
    <citation type="submission" date="2019-09" db="EMBL/GenBank/DDBJ databases">
        <title>A chromosome-level genome assembly of the Chinese tupelo Nyssa sinensis.</title>
        <authorList>
            <person name="Yang X."/>
            <person name="Kang M."/>
            <person name="Yang Y."/>
            <person name="Xiong H."/>
            <person name="Wang M."/>
            <person name="Zhang Z."/>
            <person name="Wang Z."/>
            <person name="Wu H."/>
            <person name="Ma T."/>
            <person name="Liu J."/>
            <person name="Xi Z."/>
        </authorList>
    </citation>
    <scope>NUCLEOTIDE SEQUENCE [LARGE SCALE GENOMIC DNA]</scope>
    <source>
        <strain evidence="1">J267</strain>
        <tissue evidence="1">Leaf</tissue>
    </source>
</reference>
<gene>
    <name evidence="1" type="ORF">F0562_025977</name>
</gene>
<sequence length="187" mass="21799">MDRSTNRLRSEGAFGWSVTNRSTIGRDRRRSSERKLRGTETERSVCRLAGATLLAPVVNYWWSGFPENLSKEAHYESLPQDQWTLGVAHYIPWLTYWWNTQKWFPSSSVIAENIRLWDLKNLILNNKGFVHLWQGDEDGLVPVTLQRYIAERLPWIHYHELPGAVHLFPYVDGMSEAIMKTLLLGEK</sequence>
<keyword evidence="2" id="KW-1185">Reference proteome</keyword>
<evidence type="ECO:0008006" key="3">
    <source>
        <dbReference type="Google" id="ProtNLM"/>
    </source>
</evidence>